<proteinExistence type="predicted"/>
<organism evidence="3 4">
    <name type="scientific">Actinokineospora bangkokensis</name>
    <dbReference type="NCBI Taxonomy" id="1193682"/>
    <lineage>
        <taxon>Bacteria</taxon>
        <taxon>Bacillati</taxon>
        <taxon>Actinomycetota</taxon>
        <taxon>Actinomycetes</taxon>
        <taxon>Pseudonocardiales</taxon>
        <taxon>Pseudonocardiaceae</taxon>
        <taxon>Actinokineospora</taxon>
    </lineage>
</organism>
<keyword evidence="1" id="KW-0812">Transmembrane</keyword>
<feature type="domain" description="DUF2231" evidence="2">
    <location>
        <begin position="4"/>
        <end position="168"/>
    </location>
</feature>
<evidence type="ECO:0000313" key="3">
    <source>
        <dbReference type="EMBL" id="OLR93840.1"/>
    </source>
</evidence>
<protein>
    <recommendedName>
        <fullName evidence="2">DUF2231 domain-containing protein</fullName>
    </recommendedName>
</protein>
<feature type="transmembrane region" description="Helical" evidence="1">
    <location>
        <begin position="133"/>
        <end position="153"/>
    </location>
</feature>
<name>A0A1Q9LP88_9PSEU</name>
<evidence type="ECO:0000313" key="4">
    <source>
        <dbReference type="Proteomes" id="UP000186040"/>
    </source>
</evidence>
<comment type="caution">
    <text evidence="3">The sequence shown here is derived from an EMBL/GenBank/DDBJ whole genome shotgun (WGS) entry which is preliminary data.</text>
</comment>
<keyword evidence="4" id="KW-1185">Reference proteome</keyword>
<dbReference type="AlphaFoldDB" id="A0A1Q9LP88"/>
<gene>
    <name evidence="3" type="ORF">BJP25_16585</name>
</gene>
<feature type="transmembrane region" description="Helical" evidence="1">
    <location>
        <begin position="82"/>
        <end position="100"/>
    </location>
</feature>
<keyword evidence="1" id="KW-1133">Transmembrane helix</keyword>
<feature type="transmembrane region" description="Helical" evidence="1">
    <location>
        <begin position="38"/>
        <end position="57"/>
    </location>
</feature>
<feature type="transmembrane region" description="Helical" evidence="1">
    <location>
        <begin position="6"/>
        <end position="31"/>
    </location>
</feature>
<keyword evidence="1" id="KW-0472">Membrane</keyword>
<reference evidence="3 4" key="1">
    <citation type="submission" date="2016-10" db="EMBL/GenBank/DDBJ databases">
        <title>The Draft Genome Sequence of Actinokineospora bangkokensis 44EHWT reveals the biosynthetic pathway of antifungal compounds Thailandins with unusual extender unit butylmalonyl-CoA.</title>
        <authorList>
            <person name="Greule A."/>
            <person name="Intra B."/>
            <person name="Flemming S."/>
            <person name="Rommel M.G."/>
            <person name="Panbangred W."/>
            <person name="Bechthold A."/>
        </authorList>
    </citation>
    <scope>NUCLEOTIDE SEQUENCE [LARGE SCALE GENOMIC DNA]</scope>
    <source>
        <strain evidence="3 4">44EHW</strain>
    </source>
</reference>
<evidence type="ECO:0000256" key="1">
    <source>
        <dbReference type="SAM" id="Phobius"/>
    </source>
</evidence>
<dbReference type="RefSeq" id="WP_075974739.1">
    <property type="nucleotide sequence ID" value="NZ_MKQR01000009.1"/>
</dbReference>
<dbReference type="Proteomes" id="UP000186040">
    <property type="component" value="Unassembled WGS sequence"/>
</dbReference>
<dbReference type="InterPro" id="IPR019251">
    <property type="entry name" value="DUF2231_TM"/>
</dbReference>
<dbReference type="EMBL" id="MKQR01000009">
    <property type="protein sequence ID" value="OLR93840.1"/>
    <property type="molecule type" value="Genomic_DNA"/>
</dbReference>
<dbReference type="STRING" id="1193682.BJP25_16585"/>
<sequence length="173" mass="17603">MNDLPLHPLVVHGVVVLVPLSVLGAVVIALWPAARQRFGWLVVAFAAAAAVLTPIAANSGETLQAALPDNELIREHAELGDTLIFFVAPLFLVLLALMLVDRAARRGAGPADEPAAGGGTATRVAAPTWTKPALIVAAVLSIALGVAAGVQVYRVGDAGAKAVWDGVGVEAGK</sequence>
<evidence type="ECO:0000259" key="2">
    <source>
        <dbReference type="Pfam" id="PF09990"/>
    </source>
</evidence>
<dbReference type="Pfam" id="PF09990">
    <property type="entry name" value="DUF2231"/>
    <property type="match status" value="1"/>
</dbReference>
<accession>A0A1Q9LP88</accession>